<proteinExistence type="predicted"/>
<evidence type="ECO:0000256" key="1">
    <source>
        <dbReference type="ARBA" id="ARBA00022441"/>
    </source>
</evidence>
<dbReference type="PANTHER" id="PTHR46344">
    <property type="entry name" value="OS02G0202900 PROTEIN"/>
    <property type="match status" value="1"/>
</dbReference>
<keyword evidence="2" id="KW-0677">Repeat</keyword>
<dbReference type="PANTHER" id="PTHR46344:SF27">
    <property type="entry name" value="KELCH REPEAT SUPERFAMILY PROTEIN"/>
    <property type="match status" value="1"/>
</dbReference>
<feature type="domain" description="Attractin/MKLN-like beta-propeller" evidence="4">
    <location>
        <begin position="41"/>
        <end position="275"/>
    </location>
</feature>
<evidence type="ECO:0000256" key="2">
    <source>
        <dbReference type="ARBA" id="ARBA00022737"/>
    </source>
</evidence>
<evidence type="ECO:0000313" key="6">
    <source>
        <dbReference type="Proteomes" id="UP001302072"/>
    </source>
</evidence>
<dbReference type="EMBL" id="CP115541">
    <property type="protein sequence ID" value="WNH52142.1"/>
    <property type="molecule type" value="Genomic_DNA"/>
</dbReference>
<dbReference type="Proteomes" id="UP001302072">
    <property type="component" value="Chromosome"/>
</dbReference>
<keyword evidence="6" id="KW-1185">Reference proteome</keyword>
<gene>
    <name evidence="5" type="ORF">PDM29_17655</name>
</gene>
<dbReference type="SUPFAM" id="SSF117281">
    <property type="entry name" value="Kelch motif"/>
    <property type="match status" value="1"/>
</dbReference>
<keyword evidence="3" id="KW-0732">Signal</keyword>
<evidence type="ECO:0000259" key="4">
    <source>
        <dbReference type="Pfam" id="PF24981"/>
    </source>
</evidence>
<protein>
    <submittedName>
        <fullName evidence="5">Kelch repeat-containing protein</fullName>
    </submittedName>
</protein>
<evidence type="ECO:0000256" key="3">
    <source>
        <dbReference type="SAM" id="SignalP"/>
    </source>
</evidence>
<reference evidence="5 6" key="1">
    <citation type="submission" date="2022-12" db="EMBL/GenBank/DDBJ databases">
        <title>Two new species, Stenotrophomonas aracearum and Stenotrophomonas oahuensis, isolated from Anthurium (Araceae family) in Hawaii.</title>
        <authorList>
            <person name="Chunag S.C."/>
            <person name="Dobhal S."/>
            <person name="Alvarez A."/>
            <person name="Arif M."/>
        </authorList>
    </citation>
    <scope>NUCLEOTIDE SEQUENCE [LARGE SCALE GENOMIC DNA]</scope>
    <source>
        <strain evidence="5 6">A5586</strain>
    </source>
</reference>
<sequence length="345" mass="36367">MMRRTFDRFRHTRFSYAAMAIAVALGVATGAASARDVGAPSSAWQTLQATGSAQERHESSAVVIGDRLYVMGGRGDRALQALDLSTRKWSTLATPPLEVHHAQAVAHAGKLLIITGFTGGFPDETPLANVLIYDPKVDRWTAGATIPEARRRGAAGVAIEGDIAYVVGGNAKGHNNGYVRWTDAFNIATGEWKELADAPNARDHFHAVAMDGRVYAAAGRESSHNTGESFSRTVKPVDVYDIASNTWRTLPSPIPTPRAGTSAVATAGKVLVLGGESASQKEAHDEVEALDPATGMWTTVASLRQGRHGFQAGQHGGSVIVAAGSANRGGGPELNSVETLHVELD</sequence>
<name>A0ABY9YMM2_9GAMM</name>
<dbReference type="InterPro" id="IPR056737">
    <property type="entry name" value="Beta-prop_ATRN-MKLN-like"/>
</dbReference>
<feature type="chain" id="PRO_5045190970" evidence="3">
    <location>
        <begin position="35"/>
        <end position="345"/>
    </location>
</feature>
<dbReference type="InterPro" id="IPR006652">
    <property type="entry name" value="Kelch_1"/>
</dbReference>
<dbReference type="SMART" id="SM00612">
    <property type="entry name" value="Kelch"/>
    <property type="match status" value="5"/>
</dbReference>
<dbReference type="Pfam" id="PF24981">
    <property type="entry name" value="Beta-prop_ATRN-LZTR1"/>
    <property type="match status" value="1"/>
</dbReference>
<evidence type="ECO:0000313" key="5">
    <source>
        <dbReference type="EMBL" id="WNH52142.1"/>
    </source>
</evidence>
<dbReference type="InterPro" id="IPR015915">
    <property type="entry name" value="Kelch-typ_b-propeller"/>
</dbReference>
<dbReference type="Gene3D" id="2.120.10.80">
    <property type="entry name" value="Kelch-type beta propeller"/>
    <property type="match status" value="2"/>
</dbReference>
<organism evidence="5 6">
    <name type="scientific">Stenotrophomonas oahuensis</name>
    <dbReference type="NCBI Taxonomy" id="3003271"/>
    <lineage>
        <taxon>Bacteria</taxon>
        <taxon>Pseudomonadati</taxon>
        <taxon>Pseudomonadota</taxon>
        <taxon>Gammaproteobacteria</taxon>
        <taxon>Lysobacterales</taxon>
        <taxon>Lysobacteraceae</taxon>
        <taxon>Stenotrophomonas</taxon>
    </lineage>
</organism>
<accession>A0ABY9YMM2</accession>
<feature type="signal peptide" evidence="3">
    <location>
        <begin position="1"/>
        <end position="34"/>
    </location>
</feature>
<keyword evidence="1" id="KW-0880">Kelch repeat</keyword>